<reference evidence="4" key="1">
    <citation type="journal article" date="2023" name="Mol. Biol. Evol.">
        <title>Third-Generation Sequencing Reveals the Adaptive Role of the Epigenome in Three Deep-Sea Polychaetes.</title>
        <authorList>
            <person name="Perez M."/>
            <person name="Aroh O."/>
            <person name="Sun Y."/>
            <person name="Lan Y."/>
            <person name="Juniper S.K."/>
            <person name="Young C.R."/>
            <person name="Angers B."/>
            <person name="Qian P.Y."/>
        </authorList>
    </citation>
    <scope>NUCLEOTIDE SEQUENCE</scope>
    <source>
        <strain evidence="4">R07B-5</strain>
    </source>
</reference>
<gene>
    <name evidence="4" type="ORF">NP493_201g03005</name>
</gene>
<sequence>MAMFFQTKIGQTILTGKARDVRDLIRSGEDVLAKDRKGNTYVHFVCTMYRPYVINILLVAGVDVNAQNKDGNTALHVTALHRECCNVPTLMACYANPFLKNKFGKTAKDLAKGNKYWLKLHSICEDGKNARQFAAGLKFHDIVAMIDKVKFSNMAVYGVLEHDYEKLAYAISRRQDCDVNFLRKNRGTHGRHILQDAIQLQDYKMVDMLVEAGADVNIRVHVKEYFRAPLFFEAIRSDPDFDLEITKCVLSPAADVNAKDERGRTALIYAIDRRSGDMTPDLIKHILMRGANIALRDDELIRIFRNSDMTALRQLAVEGYADFFIKYGCRDSWIYAAGNDTSDVRTFLEYLEAYHHATTRLHELIEQGDLDGVRGIVEDYPSTEMVLRYKDKGGRCSLLKAILYNQPDIVKWLLNEDTGLMEHAKDNVHRTALHYACALGKEGSSIKELLIEKGGSTSEEDCSGLLPGDMTSSLPGFISKERQYEDLLSVIRSKHKHMKHFMHTLKTLRYPLAKFPDLFSLDHNPLVTNYRDLLLAAIDNRREDIARKLVRLGLDWRRSEEYTLSGGRVVTMNAVNRANHLGLSRLADFITSDAHKHSPAITTRRNRSAHF</sequence>
<keyword evidence="1" id="KW-0677">Repeat</keyword>
<dbReference type="Pfam" id="PF00023">
    <property type="entry name" value="Ank"/>
    <property type="match status" value="2"/>
</dbReference>
<organism evidence="4 5">
    <name type="scientific">Ridgeia piscesae</name>
    <name type="common">Tubeworm</name>
    <dbReference type="NCBI Taxonomy" id="27915"/>
    <lineage>
        <taxon>Eukaryota</taxon>
        <taxon>Metazoa</taxon>
        <taxon>Spiralia</taxon>
        <taxon>Lophotrochozoa</taxon>
        <taxon>Annelida</taxon>
        <taxon>Polychaeta</taxon>
        <taxon>Sedentaria</taxon>
        <taxon>Canalipalpata</taxon>
        <taxon>Sabellida</taxon>
        <taxon>Siboglinidae</taxon>
        <taxon>Ridgeia</taxon>
    </lineage>
</organism>
<dbReference type="PROSITE" id="PS50088">
    <property type="entry name" value="ANK_REPEAT"/>
    <property type="match status" value="3"/>
</dbReference>
<dbReference type="PROSITE" id="PS50297">
    <property type="entry name" value="ANK_REP_REGION"/>
    <property type="match status" value="1"/>
</dbReference>
<dbReference type="Pfam" id="PF12796">
    <property type="entry name" value="Ank_2"/>
    <property type="match status" value="1"/>
</dbReference>
<feature type="repeat" description="ANK" evidence="3">
    <location>
        <begin position="189"/>
        <end position="221"/>
    </location>
</feature>
<feature type="repeat" description="ANK" evidence="3">
    <location>
        <begin position="37"/>
        <end position="69"/>
    </location>
</feature>
<accession>A0AAD9UEE6</accession>
<dbReference type="SMART" id="SM00248">
    <property type="entry name" value="ANK"/>
    <property type="match status" value="8"/>
</dbReference>
<dbReference type="Gene3D" id="1.25.40.20">
    <property type="entry name" value="Ankyrin repeat-containing domain"/>
    <property type="match status" value="3"/>
</dbReference>
<evidence type="ECO:0000256" key="1">
    <source>
        <dbReference type="ARBA" id="ARBA00022737"/>
    </source>
</evidence>
<keyword evidence="2 3" id="KW-0040">ANK repeat</keyword>
<dbReference type="AlphaFoldDB" id="A0AAD9UEE6"/>
<dbReference type="Proteomes" id="UP001209878">
    <property type="component" value="Unassembled WGS sequence"/>
</dbReference>
<comment type="caution">
    <text evidence="4">The sequence shown here is derived from an EMBL/GenBank/DDBJ whole genome shotgun (WGS) entry which is preliminary data.</text>
</comment>
<keyword evidence="5" id="KW-1185">Reference proteome</keyword>
<evidence type="ECO:0000313" key="5">
    <source>
        <dbReference type="Proteomes" id="UP001209878"/>
    </source>
</evidence>
<dbReference type="EMBL" id="JAODUO010000201">
    <property type="protein sequence ID" value="KAK2186408.1"/>
    <property type="molecule type" value="Genomic_DNA"/>
</dbReference>
<dbReference type="SUPFAM" id="SSF48403">
    <property type="entry name" value="Ankyrin repeat"/>
    <property type="match status" value="2"/>
</dbReference>
<evidence type="ECO:0008006" key="6">
    <source>
        <dbReference type="Google" id="ProtNLM"/>
    </source>
</evidence>
<evidence type="ECO:0000256" key="2">
    <source>
        <dbReference type="ARBA" id="ARBA00023043"/>
    </source>
</evidence>
<dbReference type="PANTHER" id="PTHR24198">
    <property type="entry name" value="ANKYRIN REPEAT AND PROTEIN KINASE DOMAIN-CONTAINING PROTEIN"/>
    <property type="match status" value="1"/>
</dbReference>
<name>A0AAD9UEE6_RIDPI</name>
<feature type="repeat" description="ANK" evidence="3">
    <location>
        <begin position="262"/>
        <end position="298"/>
    </location>
</feature>
<dbReference type="InterPro" id="IPR002110">
    <property type="entry name" value="Ankyrin_rpt"/>
</dbReference>
<dbReference type="InterPro" id="IPR036770">
    <property type="entry name" value="Ankyrin_rpt-contain_sf"/>
</dbReference>
<evidence type="ECO:0000256" key="3">
    <source>
        <dbReference type="PROSITE-ProRule" id="PRU00023"/>
    </source>
</evidence>
<proteinExistence type="predicted"/>
<dbReference type="PANTHER" id="PTHR24198:SF165">
    <property type="entry name" value="ANKYRIN REPEAT-CONTAINING PROTEIN-RELATED"/>
    <property type="match status" value="1"/>
</dbReference>
<protein>
    <recommendedName>
        <fullName evidence="6">Ankyrin repeat</fullName>
    </recommendedName>
</protein>
<evidence type="ECO:0000313" key="4">
    <source>
        <dbReference type="EMBL" id="KAK2186408.1"/>
    </source>
</evidence>